<keyword evidence="5" id="KW-1185">Reference proteome</keyword>
<dbReference type="SUPFAM" id="SSF53613">
    <property type="entry name" value="Ribokinase-like"/>
    <property type="match status" value="1"/>
</dbReference>
<comment type="caution">
    <text evidence="4">The sequence shown here is derived from an EMBL/GenBank/DDBJ whole genome shotgun (WGS) entry which is preliminary data.</text>
</comment>
<proteinExistence type="predicted"/>
<dbReference type="GO" id="GO:0005829">
    <property type="term" value="C:cytosol"/>
    <property type="evidence" value="ECO:0007669"/>
    <property type="project" value="TreeGrafter"/>
</dbReference>
<accession>A0A7J9UR30</accession>
<protein>
    <submittedName>
        <fullName evidence="4">Sugar kinase</fullName>
    </submittedName>
</protein>
<dbReference type="InterPro" id="IPR029056">
    <property type="entry name" value="Ribokinase-like"/>
</dbReference>
<keyword evidence="1" id="KW-0808">Transferase</keyword>
<keyword evidence="2 4" id="KW-0418">Kinase</keyword>
<dbReference type="PANTHER" id="PTHR10584:SF166">
    <property type="entry name" value="RIBOKINASE"/>
    <property type="match status" value="1"/>
</dbReference>
<feature type="domain" description="Carbohydrate kinase PfkB" evidence="3">
    <location>
        <begin position="11"/>
        <end position="301"/>
    </location>
</feature>
<sequence>MEAAVAPAAPRLVSAGSVVVDLPLLLPGLPSRGGDVLATTAGLTPGGGFNVVVAAARQGVRVAVASPVGTGPHGDLVRAALRAERVDLLTAPAPGDTGVVVALVEPDGERTFVTTIGAEGRPRATELAAVALRPGDVVYVSGYDLAYPDAAPVVGPWAAALPAGVRLLLDPSPLAGQIPDAVLGPVLARCDVLTVNAQEAAHLAGTDPGQEAGMAGLCSRVPARCAVLVRLGVAGCWVREPGGGSALVPSRPVRPVDTTGAGDVHTGVLAAGLLAGAPLLEAVRRANAAAAIAVTRVGGGAAPTRAELEAVLGGT</sequence>
<evidence type="ECO:0000313" key="4">
    <source>
        <dbReference type="EMBL" id="MPV87076.1"/>
    </source>
</evidence>
<dbReference type="Gene3D" id="3.40.1190.20">
    <property type="match status" value="1"/>
</dbReference>
<organism evidence="4 5">
    <name type="scientific">Georgenia ruanii</name>
    <dbReference type="NCBI Taxonomy" id="348442"/>
    <lineage>
        <taxon>Bacteria</taxon>
        <taxon>Bacillati</taxon>
        <taxon>Actinomycetota</taxon>
        <taxon>Actinomycetes</taxon>
        <taxon>Micrococcales</taxon>
        <taxon>Bogoriellaceae</taxon>
        <taxon>Georgenia</taxon>
    </lineage>
</organism>
<dbReference type="OrthoDB" id="8578462at2"/>
<name>A0A7J9UR30_9MICO</name>
<evidence type="ECO:0000313" key="5">
    <source>
        <dbReference type="Proteomes" id="UP000429644"/>
    </source>
</evidence>
<dbReference type="GO" id="GO:0016301">
    <property type="term" value="F:kinase activity"/>
    <property type="evidence" value="ECO:0007669"/>
    <property type="project" value="UniProtKB-KW"/>
</dbReference>
<dbReference type="EMBL" id="WHPD01000049">
    <property type="protein sequence ID" value="MPV87076.1"/>
    <property type="molecule type" value="Genomic_DNA"/>
</dbReference>
<dbReference type="InterPro" id="IPR011611">
    <property type="entry name" value="PfkB_dom"/>
</dbReference>
<evidence type="ECO:0000256" key="2">
    <source>
        <dbReference type="ARBA" id="ARBA00022777"/>
    </source>
</evidence>
<gene>
    <name evidence="4" type="ORF">GB882_00230</name>
</gene>
<dbReference type="AlphaFoldDB" id="A0A7J9UR30"/>
<dbReference type="Proteomes" id="UP000429644">
    <property type="component" value="Unassembled WGS sequence"/>
</dbReference>
<reference evidence="4 5" key="1">
    <citation type="submission" date="2019-10" db="EMBL/GenBank/DDBJ databases">
        <title>Georgenia wutianyii sp. nov. and Georgenia yuyongxinii sp. nov. isolated from plateau pika (Ochotona curzoniae) in the Qinghai-Tibet plateau of China.</title>
        <authorList>
            <person name="Tian Z."/>
        </authorList>
    </citation>
    <scope>NUCLEOTIDE SEQUENCE [LARGE SCALE GENOMIC DNA]</scope>
    <source>
        <strain evidence="4 5">JCM 15130</strain>
    </source>
</reference>
<evidence type="ECO:0000259" key="3">
    <source>
        <dbReference type="Pfam" id="PF00294"/>
    </source>
</evidence>
<dbReference type="PANTHER" id="PTHR10584">
    <property type="entry name" value="SUGAR KINASE"/>
    <property type="match status" value="1"/>
</dbReference>
<dbReference type="Pfam" id="PF00294">
    <property type="entry name" value="PfkB"/>
    <property type="match status" value="1"/>
</dbReference>
<evidence type="ECO:0000256" key="1">
    <source>
        <dbReference type="ARBA" id="ARBA00022679"/>
    </source>
</evidence>